<organism evidence="2 3">
    <name type="scientific">Azospira oryzae</name>
    <dbReference type="NCBI Taxonomy" id="146939"/>
    <lineage>
        <taxon>Bacteria</taxon>
        <taxon>Pseudomonadati</taxon>
        <taxon>Pseudomonadota</taxon>
        <taxon>Betaproteobacteria</taxon>
        <taxon>Rhodocyclales</taxon>
        <taxon>Rhodocyclaceae</taxon>
        <taxon>Azospira</taxon>
    </lineage>
</organism>
<accession>A0ABY0IUS4</accession>
<evidence type="ECO:0000256" key="1">
    <source>
        <dbReference type="SAM" id="SignalP"/>
    </source>
</evidence>
<feature type="chain" id="PRO_5045541914" evidence="1">
    <location>
        <begin position="23"/>
        <end position="278"/>
    </location>
</feature>
<gene>
    <name evidence="2" type="ORF">EV678_1750</name>
</gene>
<protein>
    <submittedName>
        <fullName evidence="2">Uncharacterized protein (TIGR02001 family)</fullName>
    </submittedName>
</protein>
<dbReference type="Pfam" id="PF09694">
    <property type="entry name" value="Gcw_chp"/>
    <property type="match status" value="1"/>
</dbReference>
<keyword evidence="3" id="KW-1185">Reference proteome</keyword>
<sequence length="278" mass="29831">MNNSKHLVLLPLLLLAAGAAGAEAEAAPDLSVSSNLNLVSEYRFRGIDQTWGGPALQGGVDLAHRNGLYAGLWASNVSGNSYPGSNLEVDYYAGYNGKLDDDWGYTVGGYGYWYPGANVDKGTCPSAAWAAPCSLPGQKFDNFELNGGFSWRWLSYKLSVSLTDYFGANTKTGYSSDTKGSLYHDLSANVPLAEDLTLNLHLGRTDVKATYGGISADYTDYRLGLTKTFSGGWSLSGAWVGATNDRFYRPPVGGLSAANGETRELNKDRLVLQVGRSF</sequence>
<comment type="caution">
    <text evidence="2">The sequence shown here is derived from an EMBL/GenBank/DDBJ whole genome shotgun (WGS) entry which is preliminary data.</text>
</comment>
<evidence type="ECO:0000313" key="2">
    <source>
        <dbReference type="EMBL" id="RZT90925.1"/>
    </source>
</evidence>
<feature type="signal peptide" evidence="1">
    <location>
        <begin position="1"/>
        <end position="22"/>
    </location>
</feature>
<evidence type="ECO:0000313" key="3">
    <source>
        <dbReference type="Proteomes" id="UP000292136"/>
    </source>
</evidence>
<dbReference type="RefSeq" id="WP_130459194.1">
    <property type="nucleotide sequence ID" value="NZ_SHKM01000001.1"/>
</dbReference>
<dbReference type="NCBIfam" id="TIGR02001">
    <property type="entry name" value="gcw_chp"/>
    <property type="match status" value="1"/>
</dbReference>
<dbReference type="InterPro" id="IPR010239">
    <property type="entry name" value="CHP02001"/>
</dbReference>
<proteinExistence type="predicted"/>
<name>A0ABY0IUS4_9RHOO</name>
<reference evidence="2 3" key="1">
    <citation type="submission" date="2019-02" db="EMBL/GenBank/DDBJ databases">
        <title>Genomic Encyclopedia of Type Strains, Phase IV (KMG-IV): sequencing the most valuable type-strain genomes for metagenomic binning, comparative biology and taxonomic classification.</title>
        <authorList>
            <person name="Goeker M."/>
        </authorList>
    </citation>
    <scope>NUCLEOTIDE SEQUENCE [LARGE SCALE GENOMIC DNA]</scope>
    <source>
        <strain evidence="2 3">DSM 21223</strain>
    </source>
</reference>
<keyword evidence="1" id="KW-0732">Signal</keyword>
<dbReference type="Proteomes" id="UP000292136">
    <property type="component" value="Unassembled WGS sequence"/>
</dbReference>
<dbReference type="EMBL" id="SHKM01000001">
    <property type="protein sequence ID" value="RZT90925.1"/>
    <property type="molecule type" value="Genomic_DNA"/>
</dbReference>